<dbReference type="InterPro" id="IPR001680">
    <property type="entry name" value="WD40_rpt"/>
</dbReference>
<dbReference type="OMA" id="CIYAWRA"/>
<dbReference type="InterPro" id="IPR019775">
    <property type="entry name" value="WD40_repeat_CS"/>
</dbReference>
<evidence type="ECO:0000256" key="3">
    <source>
        <dbReference type="PROSITE-ProRule" id="PRU00221"/>
    </source>
</evidence>
<dbReference type="PANTHER" id="PTHR22840">
    <property type="entry name" value="WD REPEAT-CONTAINING PROTEIN 36"/>
    <property type="match status" value="1"/>
</dbReference>
<evidence type="ECO:0000313" key="7">
    <source>
        <dbReference type="Proteomes" id="UP000887567"/>
    </source>
</evidence>
<dbReference type="InterPro" id="IPR015943">
    <property type="entry name" value="WD40/YVTN_repeat-like_dom_sf"/>
</dbReference>
<dbReference type="PANTHER" id="PTHR22840:SF12">
    <property type="entry name" value="WD REPEAT-CONTAINING PROTEIN 36"/>
    <property type="match status" value="1"/>
</dbReference>
<dbReference type="InterPro" id="IPR059157">
    <property type="entry name" value="WDR36-Utp21_N"/>
</dbReference>
<feature type="repeat" description="WD" evidence="3">
    <location>
        <begin position="337"/>
        <end position="378"/>
    </location>
</feature>
<feature type="domain" description="WDR36/Utp21 C-terminal" evidence="4">
    <location>
        <begin position="558"/>
        <end position="763"/>
    </location>
</feature>
<dbReference type="RefSeq" id="XP_028512949.1">
    <property type="nucleotide sequence ID" value="XM_028657148.1"/>
</dbReference>
<dbReference type="Gene3D" id="2.130.10.10">
    <property type="entry name" value="YVTN repeat-like/Quinoprotein amine dehydrogenase"/>
    <property type="match status" value="2"/>
</dbReference>
<dbReference type="PROSITE" id="PS50294">
    <property type="entry name" value="WD_REPEATS_REGION"/>
    <property type="match status" value="1"/>
</dbReference>
<feature type="domain" description="WDR36/Utp21 N-terminal" evidence="5">
    <location>
        <begin position="1"/>
        <end position="166"/>
    </location>
</feature>
<dbReference type="GO" id="GO:0006364">
    <property type="term" value="P:rRNA processing"/>
    <property type="evidence" value="ECO:0007669"/>
    <property type="project" value="InterPro"/>
</dbReference>
<evidence type="ECO:0000256" key="2">
    <source>
        <dbReference type="ARBA" id="ARBA00022737"/>
    </source>
</evidence>
<accession>A0A913YD39</accession>
<dbReference type="Pfam" id="PF25171">
    <property type="entry name" value="Beta-prop_WDR36-Utp21_1st"/>
    <property type="match status" value="1"/>
</dbReference>
<feature type="repeat" description="WD" evidence="3">
    <location>
        <begin position="132"/>
        <end position="163"/>
    </location>
</feature>
<keyword evidence="2" id="KW-0677">Repeat</keyword>
<feature type="repeat" description="WD" evidence="3">
    <location>
        <begin position="420"/>
        <end position="461"/>
    </location>
</feature>
<evidence type="ECO:0000259" key="4">
    <source>
        <dbReference type="Pfam" id="PF04192"/>
    </source>
</evidence>
<dbReference type="EnsemblMetazoa" id="XM_028657148.1">
    <property type="protein sequence ID" value="XP_028512949.1"/>
    <property type="gene ID" value="LOC110232579"/>
</dbReference>
<evidence type="ECO:0000259" key="5">
    <source>
        <dbReference type="Pfam" id="PF25171"/>
    </source>
</evidence>
<dbReference type="Pfam" id="PF25168">
    <property type="entry name" value="Beta-prop_WDR36-Utp21_2nd"/>
    <property type="match status" value="1"/>
</dbReference>
<dbReference type="InterPro" id="IPR007319">
    <property type="entry name" value="WDR36/Utp21_C"/>
</dbReference>
<keyword evidence="1 3" id="KW-0853">WD repeat</keyword>
<dbReference type="GeneID" id="110232579"/>
<dbReference type="AlphaFoldDB" id="A0A913YD39"/>
<dbReference type="SMART" id="SM00320">
    <property type="entry name" value="WD40"/>
    <property type="match status" value="9"/>
</dbReference>
<dbReference type="FunFam" id="2.130.10.10:FF:000200">
    <property type="entry name" value="U3 small nucleolar RNA-associated protein 21"/>
    <property type="match status" value="1"/>
</dbReference>
<evidence type="ECO:0000313" key="6">
    <source>
        <dbReference type="EnsemblMetazoa" id="XP_028512949.1"/>
    </source>
</evidence>
<name>A0A913YD39_EXADI</name>
<dbReference type="InterPro" id="IPR011047">
    <property type="entry name" value="Quinoprotein_ADH-like_sf"/>
</dbReference>
<reference evidence="6" key="1">
    <citation type="submission" date="2022-11" db="UniProtKB">
        <authorList>
            <consortium name="EnsemblMetazoa"/>
        </authorList>
    </citation>
    <scope>IDENTIFICATION</scope>
</reference>
<dbReference type="Pfam" id="PF04192">
    <property type="entry name" value="Utp21"/>
    <property type="match status" value="1"/>
</dbReference>
<proteinExistence type="predicted"/>
<dbReference type="SUPFAM" id="SSF50998">
    <property type="entry name" value="Quinoprotein alcohol dehydrogenase-like"/>
    <property type="match status" value="1"/>
</dbReference>
<protein>
    <recommendedName>
        <fullName evidence="8">WD repeat-containing protein 36</fullName>
    </recommendedName>
</protein>
<evidence type="ECO:0008006" key="8">
    <source>
        <dbReference type="Google" id="ProtNLM"/>
    </source>
</evidence>
<dbReference type="GO" id="GO:0032040">
    <property type="term" value="C:small-subunit processome"/>
    <property type="evidence" value="ECO:0007669"/>
    <property type="project" value="InterPro"/>
</dbReference>
<dbReference type="Proteomes" id="UP000887567">
    <property type="component" value="Unplaced"/>
</dbReference>
<dbReference type="GO" id="GO:0034388">
    <property type="term" value="C:Pwp2p-containing subcomplex of 90S preribosome"/>
    <property type="evidence" value="ECO:0007669"/>
    <property type="project" value="TreeGrafter"/>
</dbReference>
<organism evidence="6 7">
    <name type="scientific">Exaiptasia diaphana</name>
    <name type="common">Tropical sea anemone</name>
    <name type="synonym">Aiptasia pulchella</name>
    <dbReference type="NCBI Taxonomy" id="2652724"/>
    <lineage>
        <taxon>Eukaryota</taxon>
        <taxon>Metazoa</taxon>
        <taxon>Cnidaria</taxon>
        <taxon>Anthozoa</taxon>
        <taxon>Hexacorallia</taxon>
        <taxon>Actiniaria</taxon>
        <taxon>Aiptasiidae</taxon>
        <taxon>Exaiptasia</taxon>
    </lineage>
</organism>
<evidence type="ECO:0000256" key="1">
    <source>
        <dbReference type="ARBA" id="ARBA00022574"/>
    </source>
</evidence>
<dbReference type="OrthoDB" id="10250769at2759"/>
<dbReference type="PROSITE" id="PS00678">
    <property type="entry name" value="WD_REPEATS_1"/>
    <property type="match status" value="1"/>
</dbReference>
<keyword evidence="7" id="KW-1185">Reference proteome</keyword>
<sequence length="767" mass="85331">MNFNPDTFAVSCLVHPSTYLNKILLCSKQGSMQLWNIKTNKMIYTFQGWSDPITAVEQAPAIDVVGVGLQSGKIIIHNLKFDETVMFFQQDWGPVTSIAFRTDGNPIMASASTVGHVALWDLETNQLKGTLQNAHNGAVHGMKFLSSQPLMITNGPDNALKVWIFDQTDGNGRLLRSRTGHSLPPTKIRFFGQKGGDLLSAGLDRTLRQISTVKDARSCELSQGSFTKRSKNVALKLEGLKFPPIFDFAAETARQSDWENVITCHYGSTKARTWKFQNKCLGKHCLTTFKKNEEKHGCITAVALSSCGNFAIIGDSTGQVDAFNIQSANYRGTFGSPKAHCKTLRGIALDGINQQLLTGSADCTLKFWHFMKRTLIHTMSWDAPVTQIQLHRESSLLAVSCDDFSIHVVDIETRRAVRTFTGHTNRITDLTFSPDARWLVSSSMDSSIRTWDLPGGRLLDCFLVKSPTTSLAMSPTGEYLATAHVDDLGIFLWSNMTLYGHVSLVPLPSDYQPTVVGLPPTSAEQQEAENKDMELDKPIDEAIGEDSVSSAMGFKSPDQLSSELITLSLLPQSRWKNLTSLEIIKERNKPKQPPKASKAAPFFLPTETGLVPKFISTEQETDNTDVTSSKLIQFNKLQPQSHFQRILVQSSNSKNYEPLMAYLKDMGPSGIEMELRLLAPVAGGDIMLIEKFMEFLLIQITTRKDFELAEAYMSLFLKLHGSIIVSHSELLEEARKLHFLHNQTWNHIQDLINQGLCLVGYFKSALV</sequence>
<dbReference type="PROSITE" id="PS50082">
    <property type="entry name" value="WD_REPEATS_2"/>
    <property type="match status" value="3"/>
</dbReference>